<proteinExistence type="predicted"/>
<protein>
    <submittedName>
        <fullName evidence="2">Uncharacterized protein</fullName>
    </submittedName>
</protein>
<reference evidence="2 3" key="1">
    <citation type="submission" date="2012-10" db="EMBL/GenBank/DDBJ databases">
        <title>Genome sequencing and analysis of entomopathogenic fungi Beauveria bassiana D1-5.</title>
        <authorList>
            <person name="Li Q."/>
            <person name="Wang L."/>
            <person name="Zhang Z."/>
            <person name="Wang Q."/>
            <person name="Ren J."/>
            <person name="Wang M."/>
            <person name="Xu W."/>
            <person name="Wang J."/>
            <person name="Lu Y."/>
            <person name="Du Q."/>
            <person name="Sun Z."/>
        </authorList>
    </citation>
    <scope>NUCLEOTIDE SEQUENCE [LARGE SCALE GENOMIC DNA]</scope>
    <source>
        <strain evidence="2 3">D1-5</strain>
    </source>
</reference>
<keyword evidence="1" id="KW-1133">Transmembrane helix</keyword>
<comment type="caution">
    <text evidence="2">The sequence shown here is derived from an EMBL/GenBank/DDBJ whole genome shotgun (WGS) entry which is preliminary data.</text>
</comment>
<keyword evidence="1" id="KW-0472">Membrane</keyword>
<feature type="transmembrane region" description="Helical" evidence="1">
    <location>
        <begin position="32"/>
        <end position="52"/>
    </location>
</feature>
<feature type="transmembrane region" description="Helical" evidence="1">
    <location>
        <begin position="148"/>
        <end position="168"/>
    </location>
</feature>
<name>A0A0A2VDY9_BEABA</name>
<feature type="transmembrane region" description="Helical" evidence="1">
    <location>
        <begin position="59"/>
        <end position="80"/>
    </location>
</feature>
<dbReference type="EMBL" id="ANFO01001053">
    <property type="protein sequence ID" value="KGQ04542.1"/>
    <property type="molecule type" value="Genomic_DNA"/>
</dbReference>
<dbReference type="OrthoDB" id="5141589at2759"/>
<organism evidence="2 3">
    <name type="scientific">Beauveria bassiana D1-5</name>
    <dbReference type="NCBI Taxonomy" id="1245745"/>
    <lineage>
        <taxon>Eukaryota</taxon>
        <taxon>Fungi</taxon>
        <taxon>Dikarya</taxon>
        <taxon>Ascomycota</taxon>
        <taxon>Pezizomycotina</taxon>
        <taxon>Sordariomycetes</taxon>
        <taxon>Hypocreomycetidae</taxon>
        <taxon>Hypocreales</taxon>
        <taxon>Cordycipitaceae</taxon>
        <taxon>Beauveria</taxon>
    </lineage>
</organism>
<sequence length="277" mass="29653">MTTCSLVSFPSLFASLHSHSSAAFVSAYYSDLLVNMFAANSAISAQTPSIVAPEYISKVVISSCVTLYGVYNLFLVILSARAWKETQSRAAEQDWALCQIGLLPYCSVSHANLYGFIMMAAIAATLTSGLIAARLTLHRPSVPVDLNWVFRGIFFTLLLFAPPLYVGWAVPSDLSPFFSIMLQAISMALGDFRDPNEAHNITGIIDWVRDPTLVSSILNSQRAGGIVGAFVIEAGIDGSSAVKSAIFMFHFTVFMGVLFAGVICALAPTIGNTVGGM</sequence>
<feature type="transmembrane region" description="Helical" evidence="1">
    <location>
        <begin position="113"/>
        <end position="136"/>
    </location>
</feature>
<dbReference type="HOGENOM" id="CLU_1008284_0_0_1"/>
<evidence type="ECO:0000256" key="1">
    <source>
        <dbReference type="SAM" id="Phobius"/>
    </source>
</evidence>
<dbReference type="AlphaFoldDB" id="A0A0A2VDY9"/>
<gene>
    <name evidence="2" type="ORF">BBAD15_g10210</name>
</gene>
<evidence type="ECO:0000313" key="2">
    <source>
        <dbReference type="EMBL" id="KGQ04542.1"/>
    </source>
</evidence>
<evidence type="ECO:0000313" key="3">
    <source>
        <dbReference type="Proteomes" id="UP000030106"/>
    </source>
</evidence>
<keyword evidence="1" id="KW-0812">Transmembrane</keyword>
<accession>A0A0A2VDY9</accession>
<dbReference type="Proteomes" id="UP000030106">
    <property type="component" value="Unassembled WGS sequence"/>
</dbReference>
<feature type="transmembrane region" description="Helical" evidence="1">
    <location>
        <begin position="246"/>
        <end position="270"/>
    </location>
</feature>